<dbReference type="EMBL" id="PCTR01000058">
    <property type="protein sequence ID" value="PIP85893.1"/>
    <property type="molecule type" value="Genomic_DNA"/>
</dbReference>
<proteinExistence type="predicted"/>
<dbReference type="AlphaFoldDB" id="A0A2H0DUT5"/>
<name>A0A2H0DUT5_9BACT</name>
<organism evidence="1 2">
    <name type="scientific">Candidatus Collierbacteria bacterium CG22_combo_CG10-13_8_21_14_all_43_12</name>
    <dbReference type="NCBI Taxonomy" id="1974537"/>
    <lineage>
        <taxon>Bacteria</taxon>
        <taxon>Candidatus Collieribacteriota</taxon>
    </lineage>
</organism>
<gene>
    <name evidence="1" type="ORF">COW83_01770</name>
</gene>
<comment type="caution">
    <text evidence="1">The sequence shown here is derived from an EMBL/GenBank/DDBJ whole genome shotgun (WGS) entry which is preliminary data.</text>
</comment>
<reference evidence="1 2" key="1">
    <citation type="submission" date="2017-09" db="EMBL/GenBank/DDBJ databases">
        <title>Depth-based differentiation of microbial function through sediment-hosted aquifers and enrichment of novel symbionts in the deep terrestrial subsurface.</title>
        <authorList>
            <person name="Probst A.J."/>
            <person name="Ladd B."/>
            <person name="Jarett J.K."/>
            <person name="Geller-Mcgrath D.E."/>
            <person name="Sieber C.M."/>
            <person name="Emerson J.B."/>
            <person name="Anantharaman K."/>
            <person name="Thomas B.C."/>
            <person name="Malmstrom R."/>
            <person name="Stieglmeier M."/>
            <person name="Klingl A."/>
            <person name="Woyke T."/>
            <person name="Ryan C.M."/>
            <person name="Banfield J.F."/>
        </authorList>
    </citation>
    <scope>NUCLEOTIDE SEQUENCE [LARGE SCALE GENOMIC DNA]</scope>
    <source>
        <strain evidence="1">CG22_combo_CG10-13_8_21_14_all_43_12</strain>
    </source>
</reference>
<protein>
    <submittedName>
        <fullName evidence="1">Uncharacterized protein</fullName>
    </submittedName>
</protein>
<accession>A0A2H0DUT5</accession>
<sequence length="112" mass="12674">MENCEEVAGELVEELFDIPLRMVSVVTGPGIRAELRTFPEEPIKVMSGFSFRNGLLTIRSITVFSLKASRKISWDVSKEKVTVTYLDSGSIRIERKELGKEKVISRMIVKLI</sequence>
<evidence type="ECO:0000313" key="2">
    <source>
        <dbReference type="Proteomes" id="UP000231136"/>
    </source>
</evidence>
<dbReference type="Proteomes" id="UP000231136">
    <property type="component" value="Unassembled WGS sequence"/>
</dbReference>
<evidence type="ECO:0000313" key="1">
    <source>
        <dbReference type="EMBL" id="PIP85893.1"/>
    </source>
</evidence>